<keyword evidence="3" id="KW-1185">Reference proteome</keyword>
<reference evidence="2 3" key="1">
    <citation type="submission" date="2017-02" db="EMBL/GenBank/DDBJ databases">
        <authorList>
            <person name="Peterson S.W."/>
        </authorList>
    </citation>
    <scope>NUCLEOTIDE SEQUENCE [LARGE SCALE GENOMIC DNA]</scope>
    <source>
        <strain evidence="2 3">DSM 22323</strain>
    </source>
</reference>
<accession>A0A1T5GGC0</accession>
<feature type="chain" id="PRO_5012459526" evidence="1">
    <location>
        <begin position="20"/>
        <end position="231"/>
    </location>
</feature>
<evidence type="ECO:0000313" key="3">
    <source>
        <dbReference type="Proteomes" id="UP000191112"/>
    </source>
</evidence>
<dbReference type="InterPro" id="IPR011652">
    <property type="entry name" value="MORN_2"/>
</dbReference>
<dbReference type="AlphaFoldDB" id="A0A1T5GGC0"/>
<name>A0A1T5GGC0_9FLAO</name>
<dbReference type="Proteomes" id="UP000191112">
    <property type="component" value="Unassembled WGS sequence"/>
</dbReference>
<proteinExistence type="predicted"/>
<evidence type="ECO:0000313" key="2">
    <source>
        <dbReference type="EMBL" id="SKC07484.1"/>
    </source>
</evidence>
<dbReference type="Gene3D" id="3.90.930.1">
    <property type="match status" value="2"/>
</dbReference>
<dbReference type="EMBL" id="FUYZ01000012">
    <property type="protein sequence ID" value="SKC07484.1"/>
    <property type="molecule type" value="Genomic_DNA"/>
</dbReference>
<dbReference type="OrthoDB" id="1223552at2"/>
<dbReference type="SUPFAM" id="SSF82185">
    <property type="entry name" value="Histone H3 K4-specific methyltransferase SET7/9 N-terminal domain"/>
    <property type="match status" value="2"/>
</dbReference>
<dbReference type="Pfam" id="PF07661">
    <property type="entry name" value="MORN_2"/>
    <property type="match status" value="6"/>
</dbReference>
<sequence length="231" mass="27398">MKRLIFIFLILSFKSLAFAQKEHKRYYSNGKLEESGQFDANEKAVGEWKYYYEEGNIERIETYDGDKVFAQSFWKNGKKHQISTSQNGYFLGTSLSYYENGQPWSIKNFVNGSFDGMQKSFYSNGKLEYIGFYKKGMRVGKWEYFHENGKRSIVATYDNDKNLSTDWYRDDGTPWKKEKNDYSTDGKLTVYFEEYHLNGKLERTGSFFEGVEVGIWEYYDEKGKLIERKEK</sequence>
<dbReference type="STRING" id="619805.SAMN05660477_02807"/>
<protein>
    <submittedName>
        <fullName evidence="2">Antitoxin component YwqK of the YwqJK toxin-antitoxin module</fullName>
    </submittedName>
</protein>
<feature type="signal peptide" evidence="1">
    <location>
        <begin position="1"/>
        <end position="19"/>
    </location>
</feature>
<organism evidence="2 3">
    <name type="scientific">Soonwooa buanensis</name>
    <dbReference type="NCBI Taxonomy" id="619805"/>
    <lineage>
        <taxon>Bacteria</taxon>
        <taxon>Pseudomonadati</taxon>
        <taxon>Bacteroidota</taxon>
        <taxon>Flavobacteriia</taxon>
        <taxon>Flavobacteriales</taxon>
        <taxon>Weeksellaceae</taxon>
        <taxon>Chryseobacterium group</taxon>
        <taxon>Soonwooa</taxon>
    </lineage>
</organism>
<keyword evidence="1" id="KW-0732">Signal</keyword>
<dbReference type="RefSeq" id="WP_159447656.1">
    <property type="nucleotide sequence ID" value="NZ_FUYZ01000012.1"/>
</dbReference>
<evidence type="ECO:0000256" key="1">
    <source>
        <dbReference type="SAM" id="SignalP"/>
    </source>
</evidence>
<gene>
    <name evidence="2" type="ORF">SAMN05660477_02807</name>
</gene>